<feature type="domain" description="Tripartite ATP-independent periplasmic transporters DctQ component" evidence="10">
    <location>
        <begin position="32"/>
        <end position="161"/>
    </location>
</feature>
<evidence type="ECO:0000256" key="3">
    <source>
        <dbReference type="ARBA" id="ARBA00022475"/>
    </source>
</evidence>
<keyword evidence="4 9" id="KW-0997">Cell inner membrane</keyword>
<evidence type="ECO:0000313" key="12">
    <source>
        <dbReference type="Proteomes" id="UP000233491"/>
    </source>
</evidence>
<evidence type="ECO:0000256" key="7">
    <source>
        <dbReference type="ARBA" id="ARBA00023136"/>
    </source>
</evidence>
<comment type="subunit">
    <text evidence="9">The complex comprises the extracytoplasmic solute receptor protein and the two transmembrane proteins.</text>
</comment>
<dbReference type="Proteomes" id="UP000233491">
    <property type="component" value="Unassembled WGS sequence"/>
</dbReference>
<dbReference type="InterPro" id="IPR055348">
    <property type="entry name" value="DctQ"/>
</dbReference>
<evidence type="ECO:0000256" key="5">
    <source>
        <dbReference type="ARBA" id="ARBA00022692"/>
    </source>
</evidence>
<dbReference type="PANTHER" id="PTHR35011">
    <property type="entry name" value="2,3-DIKETO-L-GULONATE TRAP TRANSPORTER SMALL PERMEASE PROTEIN YIAM"/>
    <property type="match status" value="1"/>
</dbReference>
<dbReference type="Pfam" id="PF04290">
    <property type="entry name" value="DctQ"/>
    <property type="match status" value="1"/>
</dbReference>
<keyword evidence="2 9" id="KW-0813">Transport</keyword>
<keyword evidence="7 9" id="KW-0472">Membrane</keyword>
<dbReference type="RefSeq" id="WP_101289029.1">
    <property type="nucleotide sequence ID" value="NZ_FOUQ01000013.1"/>
</dbReference>
<name>A0A1I4VVL9_9HYPH</name>
<keyword evidence="12" id="KW-1185">Reference proteome</keyword>
<comment type="function">
    <text evidence="9">Part of the tripartite ATP-independent periplasmic (TRAP) transport system.</text>
</comment>
<dbReference type="InterPro" id="IPR007387">
    <property type="entry name" value="TRAP_DctQ"/>
</dbReference>
<dbReference type="OrthoDB" id="9794346at2"/>
<dbReference type="EMBL" id="PJNW01000006">
    <property type="protein sequence ID" value="PKR89251.1"/>
    <property type="molecule type" value="Genomic_DNA"/>
</dbReference>
<evidence type="ECO:0000256" key="2">
    <source>
        <dbReference type="ARBA" id="ARBA00022448"/>
    </source>
</evidence>
<evidence type="ECO:0000259" key="10">
    <source>
        <dbReference type="Pfam" id="PF04290"/>
    </source>
</evidence>
<evidence type="ECO:0000256" key="8">
    <source>
        <dbReference type="ARBA" id="ARBA00038436"/>
    </source>
</evidence>
<feature type="transmembrane region" description="Helical" evidence="9">
    <location>
        <begin position="21"/>
        <end position="43"/>
    </location>
</feature>
<organism evidence="11 12">
    <name type="scientific">Pleomorphomonas diazotrophica</name>
    <dbReference type="NCBI Taxonomy" id="1166257"/>
    <lineage>
        <taxon>Bacteria</taxon>
        <taxon>Pseudomonadati</taxon>
        <taxon>Pseudomonadota</taxon>
        <taxon>Alphaproteobacteria</taxon>
        <taxon>Hyphomicrobiales</taxon>
        <taxon>Pleomorphomonadaceae</taxon>
        <taxon>Pleomorphomonas</taxon>
    </lineage>
</organism>
<evidence type="ECO:0000256" key="4">
    <source>
        <dbReference type="ARBA" id="ARBA00022519"/>
    </source>
</evidence>
<evidence type="ECO:0000256" key="6">
    <source>
        <dbReference type="ARBA" id="ARBA00022989"/>
    </source>
</evidence>
<keyword evidence="6 9" id="KW-1133">Transmembrane helix</keyword>
<evidence type="ECO:0000256" key="1">
    <source>
        <dbReference type="ARBA" id="ARBA00004429"/>
    </source>
</evidence>
<keyword evidence="5 9" id="KW-0812">Transmembrane</keyword>
<protein>
    <recommendedName>
        <fullName evidence="9">TRAP transporter small permease protein</fullName>
    </recommendedName>
</protein>
<evidence type="ECO:0000256" key="9">
    <source>
        <dbReference type="RuleBase" id="RU369079"/>
    </source>
</evidence>
<proteinExistence type="inferred from homology"/>
<evidence type="ECO:0000313" key="11">
    <source>
        <dbReference type="EMBL" id="PKR89251.1"/>
    </source>
</evidence>
<keyword evidence="3" id="KW-1003">Cell membrane</keyword>
<feature type="transmembrane region" description="Helical" evidence="9">
    <location>
        <begin position="55"/>
        <end position="71"/>
    </location>
</feature>
<comment type="subcellular location">
    <subcellularLocation>
        <location evidence="1 9">Cell inner membrane</location>
        <topology evidence="1 9">Multi-pass membrane protein</topology>
    </subcellularLocation>
</comment>
<feature type="transmembrane region" description="Helical" evidence="9">
    <location>
        <begin position="134"/>
        <end position="151"/>
    </location>
</feature>
<comment type="similarity">
    <text evidence="8 9">Belongs to the TRAP transporter small permease family.</text>
</comment>
<dbReference type="PANTHER" id="PTHR35011:SF4">
    <property type="entry name" value="SLL1102 PROTEIN"/>
    <property type="match status" value="1"/>
</dbReference>
<accession>A0A1I4VVL9</accession>
<comment type="caution">
    <text evidence="11">The sequence shown here is derived from an EMBL/GenBank/DDBJ whole genome shotgun (WGS) entry which is preliminary data.</text>
</comment>
<dbReference type="GO" id="GO:0005886">
    <property type="term" value="C:plasma membrane"/>
    <property type="evidence" value="ECO:0007669"/>
    <property type="project" value="UniProtKB-SubCell"/>
</dbReference>
<gene>
    <name evidence="11" type="ORF">CXZ10_10030</name>
</gene>
<dbReference type="AlphaFoldDB" id="A0A1I4VVL9"/>
<feature type="transmembrane region" description="Helical" evidence="9">
    <location>
        <begin position="91"/>
        <end position="114"/>
    </location>
</feature>
<reference evidence="11 12" key="1">
    <citation type="submission" date="2017-12" db="EMBL/GenBank/DDBJ databases">
        <title>Anaerobic carbon monoxide metabolism by Pleomorphomonas carboxyditropha sp. nov., a new mesophilic hydrogenogenic carboxidotroph.</title>
        <authorList>
            <person name="Esquivel-Elizondo S."/>
            <person name="Krajmalnik-Brown R."/>
        </authorList>
    </citation>
    <scope>NUCLEOTIDE SEQUENCE [LARGE SCALE GENOMIC DNA]</scope>
    <source>
        <strain evidence="11 12">R5-392</strain>
    </source>
</reference>
<sequence length="179" mass="19500">MRGLLRICAAIDALNVGVNYFARWLVLAAILLSAGNAIVRKLFNYSANSLLEGQWYLFSAVFLLCAGYTLLRGEHVRIDIVASRLSRRSQVVVDILGTLFFLLPFTVAAIWLSWPQVVSKVLSGEVSSSAGGLPLWPAWVLIPVGFSLLGLQGVSEIIKRIAFLRGDGPDPLPTHASHN</sequence>
<dbReference type="GO" id="GO:0022857">
    <property type="term" value="F:transmembrane transporter activity"/>
    <property type="evidence" value="ECO:0007669"/>
    <property type="project" value="UniProtKB-UniRule"/>
</dbReference>